<dbReference type="PROSITE" id="PS50081">
    <property type="entry name" value="ZF_DAG_PE_2"/>
    <property type="match status" value="1"/>
</dbReference>
<feature type="region of interest" description="Disordered" evidence="26">
    <location>
        <begin position="1779"/>
        <end position="1870"/>
    </location>
</feature>
<evidence type="ECO:0000256" key="6">
    <source>
        <dbReference type="ARBA" id="ARBA00022723"/>
    </source>
</evidence>
<feature type="transmembrane region" description="Helical" evidence="27">
    <location>
        <begin position="2796"/>
        <end position="2820"/>
    </location>
</feature>
<evidence type="ECO:0000256" key="8">
    <source>
        <dbReference type="ARBA" id="ARBA00022771"/>
    </source>
</evidence>
<dbReference type="Gene3D" id="1.20.1070.10">
    <property type="entry name" value="Rhodopsin 7-helix transmembrane proteins"/>
    <property type="match status" value="1"/>
</dbReference>
<dbReference type="PROSITE" id="PS51741">
    <property type="entry name" value="F_BAR"/>
    <property type="match status" value="1"/>
</dbReference>
<dbReference type="InterPro" id="IPR054713">
    <property type="entry name" value="GMIP/FCHO2-like_FCH"/>
</dbReference>
<feature type="transmembrane region" description="Helical" evidence="27">
    <location>
        <begin position="2640"/>
        <end position="2662"/>
    </location>
</feature>
<keyword evidence="13" id="KW-0653">Protein transport</keyword>
<dbReference type="InterPro" id="IPR027267">
    <property type="entry name" value="AH/BAR_dom_sf"/>
</dbReference>
<keyword evidence="25" id="KW-0297">G-protein coupled receptor</keyword>
<dbReference type="SUPFAM" id="SSF81665">
    <property type="entry name" value="Calcium ATPase, transmembrane domain M"/>
    <property type="match status" value="1"/>
</dbReference>
<keyword evidence="16 24" id="KW-0175">Coiled coil</keyword>
<evidence type="ECO:0000256" key="16">
    <source>
        <dbReference type="ARBA" id="ARBA00023054"/>
    </source>
</evidence>
<dbReference type="FunFam" id="3.40.50.1000:FF:000056">
    <property type="entry name" value="Cation-transporting ATPase"/>
    <property type="match status" value="1"/>
</dbReference>
<feature type="domain" description="G-protein coupled receptors family 1 profile" evidence="30">
    <location>
        <begin position="2656"/>
        <end position="2891"/>
    </location>
</feature>
<feature type="compositionally biased region" description="Basic and acidic residues" evidence="26">
    <location>
        <begin position="2244"/>
        <end position="2267"/>
    </location>
</feature>
<dbReference type="InterPro" id="IPR004066">
    <property type="entry name" value="LPA_rcpt_EDG4"/>
</dbReference>
<dbReference type="SUPFAM" id="SSF81660">
    <property type="entry name" value="Metal cation-transporting ATPase, ATP-binding domain N"/>
    <property type="match status" value="1"/>
</dbReference>
<feature type="region of interest" description="Disordered" evidence="26">
    <location>
        <begin position="2334"/>
        <end position="2360"/>
    </location>
</feature>
<feature type="transmembrane region" description="Helical" evidence="27">
    <location>
        <begin position="124"/>
        <end position="141"/>
    </location>
</feature>
<dbReference type="GO" id="GO:0006874">
    <property type="term" value="P:intracellular calcium ion homeostasis"/>
    <property type="evidence" value="ECO:0007669"/>
    <property type="project" value="TreeGrafter"/>
</dbReference>
<feature type="compositionally biased region" description="Low complexity" evidence="26">
    <location>
        <begin position="1808"/>
        <end position="1822"/>
    </location>
</feature>
<dbReference type="FunFam" id="2.70.150.10:FF:000015">
    <property type="entry name" value="Cation-transporting ATPase"/>
    <property type="match status" value="1"/>
</dbReference>
<evidence type="ECO:0000256" key="3">
    <source>
        <dbReference type="ARBA" id="ARBA00022448"/>
    </source>
</evidence>
<dbReference type="EMBL" id="JBBHLL010000349">
    <property type="protein sequence ID" value="KAK7805198.1"/>
    <property type="molecule type" value="Genomic_DNA"/>
</dbReference>
<dbReference type="GO" id="GO:0140567">
    <property type="term" value="F:membrane protein dislocase activity"/>
    <property type="evidence" value="ECO:0007669"/>
    <property type="project" value="TreeGrafter"/>
</dbReference>
<dbReference type="Gene3D" id="1.20.1270.60">
    <property type="entry name" value="Arfaptin homology (AH) domain/BAR domain"/>
    <property type="match status" value="1"/>
</dbReference>
<keyword evidence="6" id="KW-0479">Metal-binding</keyword>
<dbReference type="InterPro" id="IPR057255">
    <property type="entry name" value="2TM_P5A-ATPase"/>
</dbReference>
<keyword evidence="4" id="KW-0597">Phosphoprotein</keyword>
<dbReference type="GO" id="GO:0140569">
    <property type="term" value="P:extraction of mislocalized protein from ER membrane"/>
    <property type="evidence" value="ECO:0007669"/>
    <property type="project" value="TreeGrafter"/>
</dbReference>
<dbReference type="PRINTS" id="PR01527">
    <property type="entry name" value="LPARECEPTOR"/>
</dbReference>
<comment type="similarity">
    <text evidence="25">Belongs to the G-protein coupled receptor 1 family.</text>
</comment>
<comment type="catalytic activity">
    <reaction evidence="20">
        <text>[protein]-with a C-terminal TM segment(out) + ATP + H2O = [protein]-with a C-terminal TM segment(in) + ADP + phosphate + H(+)</text>
        <dbReference type="Rhea" id="RHEA:66168"/>
        <dbReference type="Rhea" id="RHEA-COMP:16963"/>
        <dbReference type="ChEBI" id="CHEBI:15377"/>
        <dbReference type="ChEBI" id="CHEBI:15378"/>
        <dbReference type="ChEBI" id="CHEBI:30616"/>
        <dbReference type="ChEBI" id="CHEBI:43474"/>
        <dbReference type="ChEBI" id="CHEBI:90782"/>
        <dbReference type="ChEBI" id="CHEBI:456216"/>
    </reaction>
</comment>
<comment type="function">
    <text evidence="21">Endoplasmic reticulum translocase required to remove mitochondrial transmembrane proteins mistargeted to the endoplasmic reticulum. Acts as a dislocase that mediates the ATP-dependent extraction of mislocalized mitochondrial transmembrane proteins from the endoplasmic reticulum membrane. Specifically binds mitochondrial tail-anchored transmembrane proteins: has an atypically large substrate-binding pocket that recognizes and binds moderately hydrophobic transmembranes with short hydrophilic lumenal domains.</text>
</comment>
<evidence type="ECO:0000256" key="27">
    <source>
        <dbReference type="SAM" id="Phobius"/>
    </source>
</evidence>
<evidence type="ECO:0000256" key="25">
    <source>
        <dbReference type="RuleBase" id="RU000688"/>
    </source>
</evidence>
<dbReference type="PROSITE" id="PS00479">
    <property type="entry name" value="ZF_DAG_PE_1"/>
    <property type="match status" value="1"/>
</dbReference>
<evidence type="ECO:0000256" key="2">
    <source>
        <dbReference type="ARBA" id="ARBA00006000"/>
    </source>
</evidence>
<dbReference type="InterPro" id="IPR059000">
    <property type="entry name" value="ATPase_P-type_domA"/>
</dbReference>
<dbReference type="Pfam" id="PF00001">
    <property type="entry name" value="7tm_1"/>
    <property type="match status" value="1"/>
</dbReference>
<evidence type="ECO:0000259" key="28">
    <source>
        <dbReference type="PROSITE" id="PS50081"/>
    </source>
</evidence>
<keyword evidence="19" id="KW-0325">Glycoprotein</keyword>
<dbReference type="GO" id="GO:0070915">
    <property type="term" value="F:lysophosphatidic acid receptor activity"/>
    <property type="evidence" value="ECO:0007669"/>
    <property type="project" value="InterPro"/>
</dbReference>
<feature type="transmembrane region" description="Helical" evidence="27">
    <location>
        <begin position="1146"/>
        <end position="1166"/>
    </location>
</feature>
<dbReference type="InterPro" id="IPR023299">
    <property type="entry name" value="ATPase_P-typ_cyto_dom_N"/>
</dbReference>
<dbReference type="InterPro" id="IPR002219">
    <property type="entry name" value="PKC_DAG/PE"/>
</dbReference>
<dbReference type="InterPro" id="IPR001757">
    <property type="entry name" value="P_typ_ATPase"/>
</dbReference>
<dbReference type="Pfam" id="PF00122">
    <property type="entry name" value="E1-E2_ATPase"/>
    <property type="match status" value="1"/>
</dbReference>
<dbReference type="InterPro" id="IPR036412">
    <property type="entry name" value="HAD-like_sf"/>
</dbReference>
<evidence type="ECO:0000313" key="33">
    <source>
        <dbReference type="Proteomes" id="UP001488838"/>
    </source>
</evidence>
<dbReference type="GO" id="GO:0019829">
    <property type="term" value="F:ATPase-coupled monoatomic cation transmembrane transporter activity"/>
    <property type="evidence" value="ECO:0007669"/>
    <property type="project" value="TreeGrafter"/>
</dbReference>
<keyword evidence="7" id="KW-0547">Nucleotide-binding</keyword>
<evidence type="ECO:0000256" key="21">
    <source>
        <dbReference type="ARBA" id="ARBA00059755"/>
    </source>
</evidence>
<evidence type="ECO:0000256" key="14">
    <source>
        <dbReference type="ARBA" id="ARBA00022967"/>
    </source>
</evidence>
<dbReference type="InterPro" id="IPR031160">
    <property type="entry name" value="F_BAR_dom"/>
</dbReference>
<evidence type="ECO:0000256" key="19">
    <source>
        <dbReference type="ARBA" id="ARBA00023180"/>
    </source>
</evidence>
<dbReference type="SUPFAM" id="SSF81321">
    <property type="entry name" value="Family A G protein-coupled receptor-like"/>
    <property type="match status" value="1"/>
</dbReference>
<dbReference type="InterPro" id="IPR044492">
    <property type="entry name" value="P_typ_ATPase_HD_dom"/>
</dbReference>
<dbReference type="Gene3D" id="3.40.50.1000">
    <property type="entry name" value="HAD superfamily/HAD-like"/>
    <property type="match status" value="1"/>
</dbReference>
<dbReference type="SMART" id="SM01381">
    <property type="entry name" value="7TM_GPCR_Srsx"/>
    <property type="match status" value="1"/>
</dbReference>
<dbReference type="NCBIfam" id="TIGR01657">
    <property type="entry name" value="P-ATPase-V"/>
    <property type="match status" value="1"/>
</dbReference>
<dbReference type="InterPro" id="IPR018303">
    <property type="entry name" value="ATPase_P-typ_P_site"/>
</dbReference>
<dbReference type="Pfam" id="PF22699">
    <property type="entry name" value="GMIP-like_FCH"/>
    <property type="match status" value="1"/>
</dbReference>
<evidence type="ECO:0000259" key="31">
    <source>
        <dbReference type="PROSITE" id="PS51741"/>
    </source>
</evidence>
<dbReference type="SFLD" id="SFLDG00002">
    <property type="entry name" value="C1.7:_P-type_atpase_like"/>
    <property type="match status" value="1"/>
</dbReference>
<evidence type="ECO:0000256" key="18">
    <source>
        <dbReference type="ARBA" id="ARBA00023170"/>
    </source>
</evidence>
<comment type="subcellular location">
    <subcellularLocation>
        <location evidence="1">Endoplasmic reticulum membrane</location>
        <topology evidence="1">Multi-pass membrane protein</topology>
    </subcellularLocation>
</comment>
<dbReference type="Gene3D" id="3.40.1110.10">
    <property type="entry name" value="Calcium-transporting ATPase, cytoplasmic domain N"/>
    <property type="match status" value="1"/>
</dbReference>
<dbReference type="CDD" id="cd20816">
    <property type="entry name" value="C1_GMIP-like"/>
    <property type="match status" value="1"/>
</dbReference>
<feature type="region of interest" description="Disordered" evidence="26">
    <location>
        <begin position="1632"/>
        <end position="1665"/>
    </location>
</feature>
<dbReference type="Proteomes" id="UP001488838">
    <property type="component" value="Unassembled WGS sequence"/>
</dbReference>
<comment type="similarity">
    <text evidence="2">Belongs to the cation transport ATPase (P-type) (TC 3.A.3) family. Type V subfamily.</text>
</comment>
<keyword evidence="17 27" id="KW-0472">Membrane</keyword>
<dbReference type="PROSITE" id="PS00154">
    <property type="entry name" value="ATPASE_E1_E2"/>
    <property type="match status" value="1"/>
</dbReference>
<gene>
    <name evidence="32" type="ORF">U0070_004324</name>
</gene>
<feature type="transmembrane region" description="Helical" evidence="27">
    <location>
        <begin position="2717"/>
        <end position="2734"/>
    </location>
</feature>
<dbReference type="InterPro" id="IPR000198">
    <property type="entry name" value="RhoGAP_dom"/>
</dbReference>
<evidence type="ECO:0000256" key="15">
    <source>
        <dbReference type="ARBA" id="ARBA00022989"/>
    </source>
</evidence>
<evidence type="ECO:0000256" key="13">
    <source>
        <dbReference type="ARBA" id="ARBA00022927"/>
    </source>
</evidence>
<dbReference type="InterPro" id="IPR004065">
    <property type="entry name" value="LPA_rcpt"/>
</dbReference>
<dbReference type="CDD" id="cd07543">
    <property type="entry name" value="P-type_ATPase_cation"/>
    <property type="match status" value="1"/>
</dbReference>
<dbReference type="Gene3D" id="2.70.150.10">
    <property type="entry name" value="Calcium-transporting ATPase, cytoplasmic transduction domain A"/>
    <property type="match status" value="1"/>
</dbReference>
<feature type="domain" description="F-BAR" evidence="31">
    <location>
        <begin position="1458"/>
        <end position="1747"/>
    </location>
</feature>
<dbReference type="InterPro" id="IPR008250">
    <property type="entry name" value="ATPase_P-typ_transduc_dom_A_sf"/>
</dbReference>
<dbReference type="FunFam" id="3.40.1110.10:FF:000014">
    <property type="entry name" value="Cation-transporting ATPase"/>
    <property type="match status" value="1"/>
</dbReference>
<dbReference type="GO" id="GO:0008270">
    <property type="term" value="F:zinc ion binding"/>
    <property type="evidence" value="ECO:0007669"/>
    <property type="project" value="UniProtKB-KW"/>
</dbReference>
<dbReference type="SUPFAM" id="SSF103657">
    <property type="entry name" value="BAR/IMD domain-like"/>
    <property type="match status" value="1"/>
</dbReference>
<dbReference type="SUPFAM" id="SSF56784">
    <property type="entry name" value="HAD-like"/>
    <property type="match status" value="1"/>
</dbReference>
<dbReference type="InterPro" id="IPR047820">
    <property type="entry name" value="P5A-type_ATPase"/>
</dbReference>
<dbReference type="InterPro" id="IPR006544">
    <property type="entry name" value="P-type_TPase_V"/>
</dbReference>
<feature type="region of interest" description="Disordered" evidence="26">
    <location>
        <begin position="1432"/>
        <end position="1455"/>
    </location>
</feature>
<dbReference type="SUPFAM" id="SSF81653">
    <property type="entry name" value="Calcium ATPase, transduction domain A"/>
    <property type="match status" value="1"/>
</dbReference>
<evidence type="ECO:0000259" key="29">
    <source>
        <dbReference type="PROSITE" id="PS50238"/>
    </source>
</evidence>
<evidence type="ECO:0000256" key="26">
    <source>
        <dbReference type="SAM" id="MobiDB-lite"/>
    </source>
</evidence>
<dbReference type="GO" id="GO:0015662">
    <property type="term" value="F:P-type ion transporter activity"/>
    <property type="evidence" value="ECO:0007669"/>
    <property type="project" value="TreeGrafter"/>
</dbReference>
<evidence type="ECO:0000256" key="12">
    <source>
        <dbReference type="ARBA" id="ARBA00022842"/>
    </source>
</evidence>
<dbReference type="Gene3D" id="1.10.555.10">
    <property type="entry name" value="Rho GTPase activation protein"/>
    <property type="match status" value="2"/>
</dbReference>
<dbReference type="SUPFAM" id="SSF57889">
    <property type="entry name" value="Cysteine-rich domain"/>
    <property type="match status" value="1"/>
</dbReference>
<feature type="transmembrane region" description="Helical" evidence="27">
    <location>
        <begin position="2754"/>
        <end position="2776"/>
    </location>
</feature>
<feature type="domain" description="Rho-GAP" evidence="29">
    <location>
        <begin position="1955"/>
        <end position="2189"/>
    </location>
</feature>
<dbReference type="PROSITE" id="PS50262">
    <property type="entry name" value="G_PROTEIN_RECEP_F1_2"/>
    <property type="match status" value="1"/>
</dbReference>
<evidence type="ECO:0000256" key="5">
    <source>
        <dbReference type="ARBA" id="ARBA00022692"/>
    </source>
</evidence>
<feature type="compositionally biased region" description="Acidic residues" evidence="26">
    <location>
        <begin position="1860"/>
        <end position="1870"/>
    </location>
</feature>
<reference evidence="32 33" key="1">
    <citation type="journal article" date="2023" name="bioRxiv">
        <title>Conserved and derived expression patterns and positive selection on dental genes reveal complex evolutionary context of ever-growing rodent molars.</title>
        <authorList>
            <person name="Calamari Z.T."/>
            <person name="Song A."/>
            <person name="Cohen E."/>
            <person name="Akter M."/>
            <person name="Roy R.D."/>
            <person name="Hallikas O."/>
            <person name="Christensen M.M."/>
            <person name="Li P."/>
            <person name="Marangoni P."/>
            <person name="Jernvall J."/>
            <person name="Klein O.D."/>
        </authorList>
    </citation>
    <scope>NUCLEOTIDE SEQUENCE [LARGE SCALE GENOMIC DNA]</scope>
    <source>
        <strain evidence="32">V071</strain>
    </source>
</reference>
<dbReference type="Pfam" id="PF13246">
    <property type="entry name" value="Cation_ATPase"/>
    <property type="match status" value="1"/>
</dbReference>
<evidence type="ECO:0000259" key="30">
    <source>
        <dbReference type="PROSITE" id="PS50262"/>
    </source>
</evidence>
<dbReference type="GO" id="GO:0005789">
    <property type="term" value="C:endoplasmic reticulum membrane"/>
    <property type="evidence" value="ECO:0007669"/>
    <property type="project" value="UniProtKB-SubCell"/>
</dbReference>
<evidence type="ECO:0000256" key="1">
    <source>
        <dbReference type="ARBA" id="ARBA00004477"/>
    </source>
</evidence>
<dbReference type="PRINTS" id="PR01528">
    <property type="entry name" value="EDG4RECEPTOR"/>
</dbReference>
<keyword evidence="14" id="KW-1278">Translocase</keyword>
<feature type="region of interest" description="Disordered" evidence="26">
    <location>
        <begin position="1362"/>
        <end position="1383"/>
    </location>
</feature>
<dbReference type="SMART" id="SM00109">
    <property type="entry name" value="C1"/>
    <property type="match status" value="1"/>
</dbReference>
<dbReference type="InterPro" id="IPR023298">
    <property type="entry name" value="ATPase_P-typ_TM_dom_sf"/>
</dbReference>
<keyword evidence="3" id="KW-0813">Transport</keyword>
<feature type="transmembrane region" description="Helical" evidence="27">
    <location>
        <begin position="90"/>
        <end position="112"/>
    </location>
</feature>
<dbReference type="SUPFAM" id="SSF48350">
    <property type="entry name" value="GTPase activation domain, GAP"/>
    <property type="match status" value="2"/>
</dbReference>
<feature type="region of interest" description="Disordered" evidence="26">
    <location>
        <begin position="2419"/>
        <end position="2466"/>
    </location>
</feature>
<dbReference type="SFLD" id="SFLDS00003">
    <property type="entry name" value="Haloacid_Dehalogenase"/>
    <property type="match status" value="1"/>
</dbReference>
<dbReference type="InterPro" id="IPR008936">
    <property type="entry name" value="Rho_GTPase_activation_prot"/>
</dbReference>
<dbReference type="GO" id="GO:0016887">
    <property type="term" value="F:ATP hydrolysis activity"/>
    <property type="evidence" value="ECO:0007669"/>
    <property type="project" value="InterPro"/>
</dbReference>
<feature type="domain" description="Phorbol-ester/DAG-type" evidence="28">
    <location>
        <begin position="1894"/>
        <end position="1938"/>
    </location>
</feature>
<evidence type="ECO:0000256" key="17">
    <source>
        <dbReference type="ARBA" id="ARBA00023136"/>
    </source>
</evidence>
<evidence type="ECO:0000256" key="10">
    <source>
        <dbReference type="ARBA" id="ARBA00022833"/>
    </source>
</evidence>
<evidence type="ECO:0000256" key="22">
    <source>
        <dbReference type="ARBA" id="ARBA00067401"/>
    </source>
</evidence>
<comment type="caution">
    <text evidence="32">The sequence shown here is derived from an EMBL/GenBank/DDBJ whole genome shotgun (WGS) entry which is preliminary data.</text>
</comment>
<evidence type="ECO:0000256" key="4">
    <source>
        <dbReference type="ARBA" id="ARBA00022553"/>
    </source>
</evidence>
<dbReference type="GO" id="GO:0015031">
    <property type="term" value="P:protein transport"/>
    <property type="evidence" value="ECO:0007669"/>
    <property type="project" value="UniProtKB-KW"/>
</dbReference>
<organism evidence="32 33">
    <name type="scientific">Myodes glareolus</name>
    <name type="common">Bank vole</name>
    <name type="synonym">Clethrionomys glareolus</name>
    <dbReference type="NCBI Taxonomy" id="447135"/>
    <lineage>
        <taxon>Eukaryota</taxon>
        <taxon>Metazoa</taxon>
        <taxon>Chordata</taxon>
        <taxon>Craniata</taxon>
        <taxon>Vertebrata</taxon>
        <taxon>Euteleostomi</taxon>
        <taxon>Mammalia</taxon>
        <taxon>Eutheria</taxon>
        <taxon>Euarchontoglires</taxon>
        <taxon>Glires</taxon>
        <taxon>Rodentia</taxon>
        <taxon>Myomorpha</taxon>
        <taxon>Muroidea</taxon>
        <taxon>Cricetidae</taxon>
        <taxon>Arvicolinae</taxon>
        <taxon>Myodes</taxon>
    </lineage>
</organism>
<feature type="transmembrane region" description="Helical" evidence="27">
    <location>
        <begin position="470"/>
        <end position="489"/>
    </location>
</feature>
<name>A0AAW0HT46_MYOGA</name>
<dbReference type="InterPro" id="IPR046349">
    <property type="entry name" value="C1-like_sf"/>
</dbReference>
<evidence type="ECO:0000256" key="11">
    <source>
        <dbReference type="ARBA" id="ARBA00022840"/>
    </source>
</evidence>
<keyword evidence="33" id="KW-1185">Reference proteome</keyword>
<evidence type="ECO:0000256" key="9">
    <source>
        <dbReference type="ARBA" id="ARBA00022824"/>
    </source>
</evidence>
<dbReference type="GO" id="GO:0005524">
    <property type="term" value="F:ATP binding"/>
    <property type="evidence" value="ECO:0007669"/>
    <property type="project" value="UniProtKB-KW"/>
</dbReference>
<feature type="region of interest" description="Disordered" evidence="26">
    <location>
        <begin position="2232"/>
        <end position="2295"/>
    </location>
</feature>
<dbReference type="NCBIfam" id="TIGR01494">
    <property type="entry name" value="ATPase_P-type"/>
    <property type="match status" value="2"/>
</dbReference>
<feature type="transmembrane region" description="Helical" evidence="27">
    <location>
        <begin position="1104"/>
        <end position="1125"/>
    </location>
</feature>
<keyword evidence="25" id="KW-0807">Transducer</keyword>
<dbReference type="InterPro" id="IPR017452">
    <property type="entry name" value="GPCR_Rhodpsn_7TM"/>
</dbReference>
<keyword evidence="12" id="KW-0460">Magnesium</keyword>
<feature type="transmembrane region" description="Helical" evidence="27">
    <location>
        <begin position="1224"/>
        <end position="1247"/>
    </location>
</feature>
<keyword evidence="15 27" id="KW-1133">Transmembrane helix</keyword>
<sequence length="2947" mass="323782">MVSLRPHRKLFTGSEPVLLPEASAALGKMAAVGNAVHCGAQPGWARDNGPPHPGPRGRSVLAAGPALIASGDELVAAVWPYRRLALLRRLTVLPFAGLLYPAWLGAAVSGCWDWGSSWTQIPEAALLALATICLAHALTVLSGHWSVHAHCALTCTPEYDPSRATFVKVVPTPNNGSTELVALHRDKDEDGLEVLSFEFQKIKYSYDGLEKKQFLPVAFPVGNTFSYYQSNRGFQEDSEIRAAEKKFGSNKAEMVVPDFSELFKERATAPFFVFQVFCVGLWCLDEYWYYSVFTLSMLVAFEASLVQQQMKNMAEIRKMGNKPHMIQVYRSRKWRPVASDEIVPGDIVSIGRSPQENLVPCDVLLLRGRCIVDEAMLTGESVPQMKEPIEDLSPDHVLDLQADARLHVIFGGTKVVQHIPPQKATSGLKSVDNGCVAYVLRTGFNTSQGKLLRTILFGVKRVTANNLETFIFILFLLVFAIAAAAYVWIEGTKDPSRNRYKLFLECTLILTSVVPPELPIELSLAVNTSLIALAKLYMYCTEPFRIPFAGKVEVCCFDKTGTLTSDSLVVRGVAGLRDGKEVTPVSSIPIETHRALASCHSLMQLDDGTLVGDPLEKAMLTAVDWTLTKDEKVFPRSIKAQGLKIHQRFHFASALKRMSVLASYEKLGSTDLCYIAAVKGAPETLHSMFSQCPADYHHIHTEISREGARVLALGYKELGHLTHQQAREVKREALECSLKFVGFIVVSCPLKADSKAVIREIQNASHRVVMITGDNPLTACHVAQELHFIDKAHTLILHPPSEKGRPCEWRSIDSTIVLPLTLGSPKALAMEHALCLTGDGLAHLQAVDPQQLLHLIPHVQVFARVAPKQKEFVITSLKELGYVTLMCGDGTNDVGALKHADVGVALLANAPERIVERRRRPRDSPVLSNSGPRVSSKAKQRSALLSPEEPPTSNRDRLSQVLRDLEDESTPIVKLGDASIAAPFTSKLSSIQCSESSAPSSAPAWSHAHPAPCPLMPCFPTVCHVIKQGRCTLVTTLQMFKILALNALILAYSQSVLYLEGVKFSDFQATLQGLLLAGCFLFISRSKPLKTLSRERPLPNIFNLYTILTVMLQFSVHFLSLVYLYREAQARSPEKQERFVDLYKEFEPSLVNSTVYIMAMAMQMATFAINYKGPPFMESLPENKPLVWSLAVSLLAIIGLLLGSSPDFNSQFGLVDIPVEFKLIIGQVLALDFCLALLADRVLQFFLGTPKLKGHPESKRLDREFGLVTGRGKVLGRATQACWKRILPGFWVTEIFGRDSRPAEAQLRRAWEEALEASQKSDGGFRERRVISGRGRGWAGRHHWAGGGRKLGLVLAAQPCPSLGSAASPPHPRPQGSPWTLRRQLTPAPEGRKRYSDIFQSLDNLEISLGNVAFDPLAGDLVLRQDLEPDQTATASVSSEARCWSDPSPEGPVPLTEEELDLRLTRTNGGVDAALEYAKAWSRYAKELLAWTDKRASYELEFAKSVMKIAEAGKVSILQQVPAFPRAPRSSIPLHSVPEQALHSTQSQMPLQYIYTLFLEHDLNLGALAVETLAQQKRDYYQPLAAKRMEIEKWRKEFKEQWLKEQKRMNEAVQALRRTRLQYIQRREDLWARSQGSPEDPPPQASPGSSKQQERRRRSREEAQAKAQEAEALYQACIREANTRQQDLENTKRRIVSHVRKLVLQGDEVLRRVTLGLFELRGAQAERGPRAFSALAECCAPFEPGQRYQEFVRALQPEAPPPPSPAFCFQEFTPVLHSSPQDTKKKFLGPPHARLEEGYSESGPWEDTSSGSQGTPGPTPGSDADTVGGGNEFQSLDSPTSSPGAATRRLVKVSSISTESSDDFEERDPDLGDGMENGLGSPFRKWTLSTAAQTHRLRRLRGPAKCRECEAFMVSGTECEECFLTCHKRCLETLLILCGHQRLPARMPLFGVDFLQLPRDFPEEVPFVVTQCTAEIERRALGLQGIYRVSGSRVRVERLCQAFENGRVLVELSGNSPHDITSVLKRFLQEVGSSRPEVVGRNHAASGSGPSAAHPHSCPHQLTDPVVPFHLYDAFISLAKTLHADPGDDPGTPSPSPEIIRSLRTLLVQLPPSNYSTVRHLVAHLFRVAARFEENKMSANNLGIVFGPTLLRPPDGPRAPSVSPVSCLLDSSHQAQLVEFLIVHYEQIFGMDELPLASEPLTQDPGLAPTLLESSPQHPALLLAQDIQPLTIASDSSPGPKLHSAPEKCLEVTPSERDQKEEKEVENTRAGAGEGSSHSPEDLLLGTQSRGHFSRQPVKYSRGGVRPVTHQLSSLALVASKLCEETPVTVSTVHRGSLRGRSLGPAAASPEGSPLRRNPLPKHFEITQETARLLSKLDTEAMSRATCYNRDNGTVCCGRGRPGEEAAGQSQHRLRVDHGKSGWHTGSGACAGGAPSVGRGSSRELETAGIGQDQGGAPEASAADLSSCQAGKGKHVRCAEDGVKGVSHVGKRGCGEEVGLPQFFSTPFFLHGGGTLQGAGHSPRAPELGQVGAWPWAPPLLHARPGASSTPDAAAAQPPIALSWISAPHRPPTSLPRLPLDWRPRHLAQRASESGPSALTSLFPYSQVVIMGQCYYNETIGFFYNNSGKELSLHWRPKDVVVVALGLTVSVLVLLTNLLVIAAIASNRRFHQPIYYLLGNLAAADLFAGMAYLFLMFHTGPRTARLSIRGWFLRQGLLDTSLTASVATLLAIAVERHRSVMAVQLHSRLPRGRVVTLIVGVWVAALGLGLLPAHFWHCLCDLDSCSRMVPLFSRSYLAVWALSSLLVFLLMVAVYTRIFFYTGGAHGRARQLPSPLPRDDAQPRAFVVCWTPGQVVLLLDGLDCKSCNVLVVEKYFLLLAEANSLVNAAVYSCRDAEMRRTFRRLLCCMFLRWSNHKSSRCSSSAQTGASTRIMLPENGCPPMDSTL</sequence>
<dbReference type="Pfam" id="PF00620">
    <property type="entry name" value="RhoGAP"/>
    <property type="match status" value="2"/>
</dbReference>
<dbReference type="PANTHER" id="PTHR45630:SF7">
    <property type="entry name" value="ENDOPLASMIC RETICULUM TRANSMEMBRANE HELIX TRANSLOCASE"/>
    <property type="match status" value="1"/>
</dbReference>
<evidence type="ECO:0000313" key="32">
    <source>
        <dbReference type="EMBL" id="KAK7805198.1"/>
    </source>
</evidence>
<protein>
    <recommendedName>
        <fullName evidence="22">Endoplasmic reticulum transmembrane helix translocase</fullName>
    </recommendedName>
    <alternativeName>
        <fullName evidence="23">Endoplasmic reticulum P5A-ATPase</fullName>
    </alternativeName>
</protein>
<dbReference type="PROSITE" id="PS00237">
    <property type="entry name" value="G_PROTEIN_RECEP_F1_1"/>
    <property type="match status" value="1"/>
</dbReference>
<feature type="transmembrane region" description="Helical" evidence="27">
    <location>
        <begin position="1186"/>
        <end position="1203"/>
    </location>
</feature>
<dbReference type="PRINTS" id="PR00237">
    <property type="entry name" value="GPCRRHODOPSN"/>
</dbReference>
<proteinExistence type="inferred from homology"/>
<dbReference type="PANTHER" id="PTHR45630">
    <property type="entry name" value="CATION-TRANSPORTING ATPASE-RELATED"/>
    <property type="match status" value="1"/>
</dbReference>
<keyword evidence="10" id="KW-0862">Zinc</keyword>
<dbReference type="Pfam" id="PF23143">
    <property type="entry name" value="2TM_P5A-ATPase"/>
    <property type="match status" value="1"/>
</dbReference>
<evidence type="ECO:0000256" key="23">
    <source>
        <dbReference type="ARBA" id="ARBA00083273"/>
    </source>
</evidence>
<dbReference type="InterPro" id="IPR000276">
    <property type="entry name" value="GPCR_Rhodpsn"/>
</dbReference>
<dbReference type="PROSITE" id="PS50238">
    <property type="entry name" value="RHOGAP"/>
    <property type="match status" value="1"/>
</dbReference>
<feature type="transmembrane region" description="Helical" evidence="27">
    <location>
        <begin position="2674"/>
        <end position="2697"/>
    </location>
</feature>
<dbReference type="SMART" id="SM00324">
    <property type="entry name" value="RhoGAP"/>
    <property type="match status" value="1"/>
</dbReference>
<dbReference type="InterPro" id="IPR023214">
    <property type="entry name" value="HAD_sf"/>
</dbReference>
<dbReference type="SFLD" id="SFLDF00027">
    <property type="entry name" value="p-type_atpase"/>
    <property type="match status" value="1"/>
</dbReference>
<evidence type="ECO:0000256" key="20">
    <source>
        <dbReference type="ARBA" id="ARBA00048588"/>
    </source>
</evidence>
<keyword evidence="5 25" id="KW-0812">Transmembrane</keyword>
<feature type="compositionally biased region" description="Polar residues" evidence="26">
    <location>
        <begin position="1832"/>
        <end position="1844"/>
    </location>
</feature>
<keyword evidence="18 25" id="KW-0675">Receptor</keyword>
<evidence type="ECO:0000256" key="7">
    <source>
        <dbReference type="ARBA" id="ARBA00022741"/>
    </source>
</evidence>
<accession>A0AAW0HT46</accession>
<feature type="region of interest" description="Disordered" evidence="26">
    <location>
        <begin position="916"/>
        <end position="957"/>
    </location>
</feature>
<evidence type="ECO:0000256" key="24">
    <source>
        <dbReference type="PROSITE-ProRule" id="PRU01077"/>
    </source>
</evidence>
<keyword evidence="11" id="KW-0067">ATP-binding</keyword>
<keyword evidence="8" id="KW-0863">Zinc-finger</keyword>
<keyword evidence="9" id="KW-0256">Endoplasmic reticulum</keyword>